<reference evidence="1 2" key="1">
    <citation type="journal article" date="2013" name="Mar. Genomics">
        <title>Expression of sulfatases in Rhodopirellula baltica and the diversity of sulfatases in the genus Rhodopirellula.</title>
        <authorList>
            <person name="Wegner C.E."/>
            <person name="Richter-Heitmann T."/>
            <person name="Klindworth A."/>
            <person name="Klockow C."/>
            <person name="Richter M."/>
            <person name="Achstetter T."/>
            <person name="Glockner F.O."/>
            <person name="Harder J."/>
        </authorList>
    </citation>
    <scope>NUCLEOTIDE SEQUENCE [LARGE SCALE GENOMIC DNA]</scope>
    <source>
        <strain evidence="1 2">SH28</strain>
    </source>
</reference>
<evidence type="ECO:0000313" key="1">
    <source>
        <dbReference type="EMBL" id="EKK03674.1"/>
    </source>
</evidence>
<sequence length="45" mass="4994">MSRLGDRLDGGMFGFVQRIGSRKFRCSPSPLLAFSIARLRPNGQP</sequence>
<proteinExistence type="predicted"/>
<evidence type="ECO:0000313" key="2">
    <source>
        <dbReference type="Proteomes" id="UP000007993"/>
    </source>
</evidence>
<dbReference type="Proteomes" id="UP000007993">
    <property type="component" value="Unassembled WGS sequence"/>
</dbReference>
<name>K5DLB8_RHOBT</name>
<organism evidence="1 2">
    <name type="scientific">Rhodopirellula baltica SH28</name>
    <dbReference type="NCBI Taxonomy" id="993517"/>
    <lineage>
        <taxon>Bacteria</taxon>
        <taxon>Pseudomonadati</taxon>
        <taxon>Planctomycetota</taxon>
        <taxon>Planctomycetia</taxon>
        <taxon>Pirellulales</taxon>
        <taxon>Pirellulaceae</taxon>
        <taxon>Rhodopirellula</taxon>
    </lineage>
</organism>
<comment type="caution">
    <text evidence="1">The sequence shown here is derived from an EMBL/GenBank/DDBJ whole genome shotgun (WGS) entry which is preliminary data.</text>
</comment>
<gene>
    <name evidence="1" type="ORF">RBSH_01123</name>
</gene>
<accession>K5DLB8</accession>
<protein>
    <submittedName>
        <fullName evidence="1">Uncharacterized protein</fullName>
    </submittedName>
</protein>
<dbReference type="PATRIC" id="fig|993517.3.peg.1228"/>
<dbReference type="AlphaFoldDB" id="K5DLB8"/>
<dbReference type="EMBL" id="AMCW01000022">
    <property type="protein sequence ID" value="EKK03674.1"/>
    <property type="molecule type" value="Genomic_DNA"/>
</dbReference>